<feature type="compositionally biased region" description="Polar residues" evidence="1">
    <location>
        <begin position="656"/>
        <end position="666"/>
    </location>
</feature>
<keyword evidence="4" id="KW-1185">Reference proteome</keyword>
<proteinExistence type="predicted"/>
<evidence type="ECO:0000259" key="2">
    <source>
        <dbReference type="PROSITE" id="PS00028"/>
    </source>
</evidence>
<accession>A0ABR4A8K2</accession>
<feature type="compositionally biased region" description="Low complexity" evidence="1">
    <location>
        <begin position="671"/>
        <end position="686"/>
    </location>
</feature>
<feature type="region of interest" description="Disordered" evidence="1">
    <location>
        <begin position="622"/>
        <end position="686"/>
    </location>
</feature>
<name>A0ABR4A8K2_9LECA</name>
<dbReference type="Proteomes" id="UP001590950">
    <property type="component" value="Unassembled WGS sequence"/>
</dbReference>
<feature type="compositionally biased region" description="Low complexity" evidence="1">
    <location>
        <begin position="646"/>
        <end position="655"/>
    </location>
</feature>
<dbReference type="PROSITE" id="PS00028">
    <property type="entry name" value="ZINC_FINGER_C2H2_1"/>
    <property type="match status" value="1"/>
</dbReference>
<dbReference type="InterPro" id="IPR013087">
    <property type="entry name" value="Znf_C2H2_type"/>
</dbReference>
<comment type="caution">
    <text evidence="3">The sequence shown here is derived from an EMBL/GenBank/DDBJ whole genome shotgun (WGS) entry which is preliminary data.</text>
</comment>
<dbReference type="EMBL" id="JBEFKJ010000016">
    <property type="protein sequence ID" value="KAL2041815.1"/>
    <property type="molecule type" value="Genomic_DNA"/>
</dbReference>
<protein>
    <recommendedName>
        <fullName evidence="2">C2H2-type domain-containing protein</fullName>
    </recommendedName>
</protein>
<evidence type="ECO:0000313" key="3">
    <source>
        <dbReference type="EMBL" id="KAL2041815.1"/>
    </source>
</evidence>
<gene>
    <name evidence="3" type="ORF">N7G274_005599</name>
</gene>
<reference evidence="3 4" key="1">
    <citation type="submission" date="2024-09" db="EMBL/GenBank/DDBJ databases">
        <title>Rethinking Asexuality: The Enigmatic Case of Functional Sexual Genes in Lepraria (Stereocaulaceae).</title>
        <authorList>
            <person name="Doellman M."/>
            <person name="Sun Y."/>
            <person name="Barcenas-Pena A."/>
            <person name="Lumbsch H.T."/>
            <person name="Grewe F."/>
        </authorList>
    </citation>
    <scope>NUCLEOTIDE SEQUENCE [LARGE SCALE GENOMIC DNA]</scope>
    <source>
        <strain evidence="3 4">Mercado 3170</strain>
    </source>
</reference>
<evidence type="ECO:0000256" key="1">
    <source>
        <dbReference type="SAM" id="MobiDB-lite"/>
    </source>
</evidence>
<evidence type="ECO:0000313" key="4">
    <source>
        <dbReference type="Proteomes" id="UP001590950"/>
    </source>
</evidence>
<sequence length="772" mass="87950">MRSKGILLQWYQHQYPHQKEQGCDNLTQEQRKIAFHLWAAYDRAELLKTSTEEHLMCPMLWCRESFPDFEMTLRHTSSCPWLSNGWYWCPSCGRPEQFLEGKSSRVKVSRHSTSLTLKRAVTFFRNIGLRTHSRIHRPTSCTSSTTDLCEMSDESAGASVLCEVDAESSYLKELAGNDCEIYEIEGNENCLSTAPYEPPHDHMHVDQISGFPLPGSGNPPNYDDAPSLEHIADPDSPPDDPFSFMRSSRNVHNDDLPPVPAYEYHDAMLSVKISSTELQVEDLRKLVHVFHHEWTKKLHLVSEYKAPQLASLFETGVRALQKCYGDKLPDNFDEVFALLHIAFAMTYTMHGNDASYPWTEFFHDMLQWKDAIPDRREAWLLTTAIKLLQAPQQGPVVLKPNYDCSAPAGTTTTTSTTVQPICTSDIRPFSTVGAQHSFGNHRPPHTVAEALPTTLIDTLKNGKVLYECSSFFNTFEHGIVAESANKYSQPAWHQQQHATYEHVPHAEEMIYKITRPLRAYMGMEAFHGCIIDAESQLRNGLLYFTREVEVFLLSSGRVYQEYFKKVTALCDDYMHEASRDWREKFYIADLERIFIISLEIDNSRRRTTSSLLQQSIQPTRNFANSNQTYESHTPSMSKDLESPMNSSPSTTTSRTQLDASQSISTDRSTHSPVMSPTTWSSSPSPTQAVDTACCKHCYKLFTGDDRMANLKRHETTSKSCGKGRRFECTVSGCKSLFRRTDYRAKHLRKVHNHIISIHSTGVMKSRRNSAKV</sequence>
<feature type="compositionally biased region" description="Polar residues" evidence="1">
    <location>
        <begin position="622"/>
        <end position="636"/>
    </location>
</feature>
<organism evidence="3 4">
    <name type="scientific">Stereocaulon virgatum</name>
    <dbReference type="NCBI Taxonomy" id="373712"/>
    <lineage>
        <taxon>Eukaryota</taxon>
        <taxon>Fungi</taxon>
        <taxon>Dikarya</taxon>
        <taxon>Ascomycota</taxon>
        <taxon>Pezizomycotina</taxon>
        <taxon>Lecanoromycetes</taxon>
        <taxon>OSLEUM clade</taxon>
        <taxon>Lecanoromycetidae</taxon>
        <taxon>Lecanorales</taxon>
        <taxon>Lecanorineae</taxon>
        <taxon>Stereocaulaceae</taxon>
        <taxon>Stereocaulon</taxon>
    </lineage>
</organism>
<feature type="domain" description="C2H2-type" evidence="2">
    <location>
        <begin position="728"/>
        <end position="751"/>
    </location>
</feature>